<dbReference type="EMBL" id="JACIDG010000008">
    <property type="protein sequence ID" value="MBB3916181.1"/>
    <property type="molecule type" value="Genomic_DNA"/>
</dbReference>
<evidence type="ECO:0000313" key="1">
    <source>
        <dbReference type="EMBL" id="MBB3916181.1"/>
    </source>
</evidence>
<evidence type="ECO:0000313" key="2">
    <source>
        <dbReference type="Proteomes" id="UP000545490"/>
    </source>
</evidence>
<organism evidence="1 2">
    <name type="scientific">Rhizobium fabae</name>
    <dbReference type="NCBI Taxonomy" id="573179"/>
    <lineage>
        <taxon>Bacteria</taxon>
        <taxon>Pseudomonadati</taxon>
        <taxon>Pseudomonadota</taxon>
        <taxon>Alphaproteobacteria</taxon>
        <taxon>Hyphomicrobiales</taxon>
        <taxon>Rhizobiaceae</taxon>
        <taxon>Rhizobium/Agrobacterium group</taxon>
        <taxon>Rhizobium</taxon>
    </lineage>
</organism>
<dbReference type="Proteomes" id="UP000545490">
    <property type="component" value="Unassembled WGS sequence"/>
</dbReference>
<name>A0A7W6B709_9HYPH</name>
<gene>
    <name evidence="1" type="ORF">GGQ65_003481</name>
</gene>
<dbReference type="AlphaFoldDB" id="A0A7W6B709"/>
<proteinExistence type="predicted"/>
<protein>
    <submittedName>
        <fullName evidence="1">Uncharacterized protein</fullName>
    </submittedName>
</protein>
<reference evidence="1 2" key="1">
    <citation type="submission" date="2020-08" db="EMBL/GenBank/DDBJ databases">
        <title>Genomic Encyclopedia of Type Strains, Phase IV (KMG-IV): sequencing the most valuable type-strain genomes for metagenomic binning, comparative biology and taxonomic classification.</title>
        <authorList>
            <person name="Goeker M."/>
        </authorList>
    </citation>
    <scope>NUCLEOTIDE SEQUENCE [LARGE SCALE GENOMIC DNA]</scope>
    <source>
        <strain evidence="1 2">DSM 19331</strain>
    </source>
</reference>
<sequence length="336" mass="38744">MATYYFKPVRRFYDEFDIATSARAAAFGGKRINLCLDLNVAARFNQAGSDQAKLKDLGLLELAAVLANPGIILNPGLAFREMEERLVEKDWRAFNEYLTTFAPEYDDTPDATWDPTGSPMKSFWDLPETAQAVHLPYYISQLLLISWRKTDGTPLRRLEGYLSDMRRYLGQFQPLEARIAQFVFYDRERAHNGDWKAFCGEIRTNFSKPAGSPRTLLKAALNQMLDTYLLRAAQSMHYREKLEADFWIATQDAGLANFAATFCYDEEHLSPSGQFSVFERLVPFPEMETEQYWIEAENLFDAYSTKENWQISDEELESLAKETEVRLLKEMGRTET</sequence>
<comment type="caution">
    <text evidence="1">The sequence shown here is derived from an EMBL/GenBank/DDBJ whole genome shotgun (WGS) entry which is preliminary data.</text>
</comment>
<dbReference type="RefSeq" id="WP_183604886.1">
    <property type="nucleotide sequence ID" value="NZ_JACIDG010000008.1"/>
</dbReference>
<accession>A0A7W6B709</accession>